<name>A0ABN6UP27_9GAMM</name>
<gene>
    <name evidence="1" type="ORF">LA521A_33560</name>
</gene>
<dbReference type="InterPro" id="IPR016084">
    <property type="entry name" value="Haem_Oase-like_multi-hlx"/>
</dbReference>
<dbReference type="InterPro" id="IPR016053">
    <property type="entry name" value="Haem_Oase-like"/>
</dbReference>
<dbReference type="Gene3D" id="1.20.910.10">
    <property type="entry name" value="Heme oxygenase-like"/>
    <property type="match status" value="1"/>
</dbReference>
<evidence type="ECO:0000313" key="2">
    <source>
        <dbReference type="Proteomes" id="UP001317822"/>
    </source>
</evidence>
<dbReference type="Pfam" id="PF01126">
    <property type="entry name" value="Heme_oxygenase"/>
    <property type="match status" value="1"/>
</dbReference>
<dbReference type="RefSeq" id="WP_281780029.1">
    <property type="nucleotide sequence ID" value="NZ_AP027041.1"/>
</dbReference>
<proteinExistence type="predicted"/>
<organism evidence="1 2">
    <name type="scientific">Lysobacter auxotrophicus</name>
    <dbReference type="NCBI Taxonomy" id="2992573"/>
    <lineage>
        <taxon>Bacteria</taxon>
        <taxon>Pseudomonadati</taxon>
        <taxon>Pseudomonadota</taxon>
        <taxon>Gammaproteobacteria</taxon>
        <taxon>Lysobacterales</taxon>
        <taxon>Lysobacteraceae</taxon>
        <taxon>Lysobacter</taxon>
    </lineage>
</organism>
<dbReference type="CDD" id="cd19166">
    <property type="entry name" value="HemeO-bac"/>
    <property type="match status" value="1"/>
</dbReference>
<reference evidence="1 2" key="1">
    <citation type="journal article" date="2023" name="Int. J. Syst. Evol. Microbiol.">
        <title>Physiological and genomic analyses of cobalamin (vitamin B12)-auxotrophy of Lysobacter auxotrophicus sp. nov., a methionine-auxotrophic chitinolytic bacterium isolated from chitin-treated soil.</title>
        <authorList>
            <person name="Saito A."/>
            <person name="Dohra H."/>
            <person name="Hamada M."/>
            <person name="Moriuchi R."/>
            <person name="Kotsuchibashi Y."/>
            <person name="Mori K."/>
        </authorList>
    </citation>
    <scope>NUCLEOTIDE SEQUENCE [LARGE SCALE GENOMIC DNA]</scope>
    <source>
        <strain evidence="1 2">5-21a</strain>
    </source>
</reference>
<dbReference type="Proteomes" id="UP001317822">
    <property type="component" value="Chromosome"/>
</dbReference>
<protein>
    <submittedName>
        <fullName evidence="1">Biliverdin-producing heme oxygenase</fullName>
    </submittedName>
</protein>
<sequence>MDALLPHGISRHRDYAAYLRAMHRFVASSALPDGARERYLPLLFDDLRTLGIAGEAAPAAATHGDLYERLGWAYVFEGSSLGARMLLKQARTLGYDDRAGARYLNEHATSTGWPDVLAQLEDSTPDAGELDRLVAASHRAFAAVETALRDALHIEKELS</sequence>
<dbReference type="EMBL" id="AP027041">
    <property type="protein sequence ID" value="BDU18155.1"/>
    <property type="molecule type" value="Genomic_DNA"/>
</dbReference>
<keyword evidence="2" id="KW-1185">Reference proteome</keyword>
<evidence type="ECO:0000313" key="1">
    <source>
        <dbReference type="EMBL" id="BDU18155.1"/>
    </source>
</evidence>
<accession>A0ABN6UP27</accession>
<dbReference type="SUPFAM" id="SSF48613">
    <property type="entry name" value="Heme oxygenase-like"/>
    <property type="match status" value="1"/>
</dbReference>